<dbReference type="VEuPathDB" id="FungiDB:RO3G_16007"/>
<dbReference type="Proteomes" id="UP000009138">
    <property type="component" value="Unassembled WGS sequence"/>
</dbReference>
<dbReference type="GO" id="GO:0005227">
    <property type="term" value="F:calcium-activated cation channel activity"/>
    <property type="evidence" value="ECO:0007669"/>
    <property type="project" value="InterPro"/>
</dbReference>
<name>I1CS66_RHIO9</name>
<dbReference type="GeneID" id="93622972"/>
<gene>
    <name evidence="4" type="ORF">RO3G_16007</name>
</gene>
<keyword evidence="2" id="KW-1133">Transmembrane helix</keyword>
<dbReference type="eggNOG" id="KOG1134">
    <property type="taxonomic scope" value="Eukaryota"/>
</dbReference>
<feature type="domain" description="CSC1/OSCA1-like cytosolic" evidence="3">
    <location>
        <begin position="3"/>
        <end position="237"/>
    </location>
</feature>
<keyword evidence="5" id="KW-1185">Reference proteome</keyword>
<proteinExistence type="predicted"/>
<reference evidence="4 5" key="1">
    <citation type="journal article" date="2009" name="PLoS Genet.">
        <title>Genomic analysis of the basal lineage fungus Rhizopus oryzae reveals a whole-genome duplication.</title>
        <authorList>
            <person name="Ma L.-J."/>
            <person name="Ibrahim A.S."/>
            <person name="Skory C."/>
            <person name="Grabherr M.G."/>
            <person name="Burger G."/>
            <person name="Butler M."/>
            <person name="Elias M."/>
            <person name="Idnurm A."/>
            <person name="Lang B.F."/>
            <person name="Sone T."/>
            <person name="Abe A."/>
            <person name="Calvo S.E."/>
            <person name="Corrochano L.M."/>
            <person name="Engels R."/>
            <person name="Fu J."/>
            <person name="Hansberg W."/>
            <person name="Kim J.-M."/>
            <person name="Kodira C.D."/>
            <person name="Koehrsen M.J."/>
            <person name="Liu B."/>
            <person name="Miranda-Saavedra D."/>
            <person name="O'Leary S."/>
            <person name="Ortiz-Castellanos L."/>
            <person name="Poulter R."/>
            <person name="Rodriguez-Romero J."/>
            <person name="Ruiz-Herrera J."/>
            <person name="Shen Y.-Q."/>
            <person name="Zeng Q."/>
            <person name="Galagan J."/>
            <person name="Birren B.W."/>
            <person name="Cuomo C.A."/>
            <person name="Wickes B.L."/>
        </authorList>
    </citation>
    <scope>NUCLEOTIDE SEQUENCE [LARGE SCALE GENOMIC DNA]</scope>
    <source>
        <strain evidence="5">RA 99-880 / ATCC MYA-4621 / FGSC 9543 / NRRL 43880</strain>
    </source>
</reference>
<evidence type="ECO:0000313" key="4">
    <source>
        <dbReference type="EMBL" id="EIE91296.1"/>
    </source>
</evidence>
<dbReference type="OrthoDB" id="1689567at2759"/>
<keyword evidence="2" id="KW-0472">Membrane</keyword>
<dbReference type="EMBL" id="CH476749">
    <property type="protein sequence ID" value="EIE91296.1"/>
    <property type="molecule type" value="Genomic_DNA"/>
</dbReference>
<dbReference type="AlphaFoldDB" id="I1CS66"/>
<dbReference type="PANTHER" id="PTHR13018">
    <property type="entry name" value="PROBABLE MEMBRANE PROTEIN DUF221-RELATED"/>
    <property type="match status" value="1"/>
</dbReference>
<dbReference type="RefSeq" id="XP_067526692.1">
    <property type="nucleotide sequence ID" value="XM_067670591.1"/>
</dbReference>
<evidence type="ECO:0000259" key="3">
    <source>
        <dbReference type="Pfam" id="PF14703"/>
    </source>
</evidence>
<dbReference type="Pfam" id="PF14703">
    <property type="entry name" value="PHM7_cyt"/>
    <property type="match status" value="1"/>
</dbReference>
<dbReference type="PANTHER" id="PTHR13018:SF5">
    <property type="entry name" value="RE44586P"/>
    <property type="match status" value="1"/>
</dbReference>
<dbReference type="GO" id="GO:0005886">
    <property type="term" value="C:plasma membrane"/>
    <property type="evidence" value="ECO:0007669"/>
    <property type="project" value="TreeGrafter"/>
</dbReference>
<keyword evidence="2" id="KW-0812">Transmembrane</keyword>
<feature type="region of interest" description="Disordered" evidence="1">
    <location>
        <begin position="94"/>
        <end position="118"/>
    </location>
</feature>
<evidence type="ECO:0000256" key="2">
    <source>
        <dbReference type="SAM" id="Phobius"/>
    </source>
</evidence>
<protein>
    <recommendedName>
        <fullName evidence="3">CSC1/OSCA1-like cytosolic domain-containing protein</fullName>
    </recommendedName>
</protein>
<evidence type="ECO:0000256" key="1">
    <source>
        <dbReference type="SAM" id="MobiDB-lite"/>
    </source>
</evidence>
<evidence type="ECO:0000313" key="5">
    <source>
        <dbReference type="Proteomes" id="UP000009138"/>
    </source>
</evidence>
<dbReference type="InterPro" id="IPR045122">
    <property type="entry name" value="Csc1-like"/>
</dbReference>
<sequence>MVARSVIVTGIPEQLRTDQALTEYYNNLNIGSVESCYVVRNVHKLNQLIKQRASALKKLEEAYAKYWGNPCSIPGYDPERILDDVEMYKKVLDQAENKKDESSDSSDNENGNTKTPLAIRLTKRNTWRKAMNTTFIKSMVEPLDQKKSSRRPTVRTGFLGLFGRKVDAIEHYTVLFDDLDKMTTDLRASPNYEMTNVAFVTFNHMSSAVIASQIAIHPEPFACRTIMAYEPRDVLWSSVSIRGRERIVREIIVWAITVVLIIFWFVPVVVLSSLMSINMIKRIAPRVADAIQQNAATTLGYYQGLRSRSAVAESTLSK</sequence>
<organism evidence="4 5">
    <name type="scientific">Rhizopus delemar (strain RA 99-880 / ATCC MYA-4621 / FGSC 9543 / NRRL 43880)</name>
    <name type="common">Mucormycosis agent</name>
    <name type="synonym">Rhizopus arrhizus var. delemar</name>
    <dbReference type="NCBI Taxonomy" id="246409"/>
    <lineage>
        <taxon>Eukaryota</taxon>
        <taxon>Fungi</taxon>
        <taxon>Fungi incertae sedis</taxon>
        <taxon>Mucoromycota</taxon>
        <taxon>Mucoromycotina</taxon>
        <taxon>Mucoromycetes</taxon>
        <taxon>Mucorales</taxon>
        <taxon>Mucorineae</taxon>
        <taxon>Rhizopodaceae</taxon>
        <taxon>Rhizopus</taxon>
    </lineage>
</organism>
<feature type="transmembrane region" description="Helical" evidence="2">
    <location>
        <begin position="251"/>
        <end position="277"/>
    </location>
</feature>
<dbReference type="InParanoid" id="I1CS66"/>
<accession>I1CS66</accession>
<dbReference type="InterPro" id="IPR027815">
    <property type="entry name" value="CSC1/OSCA1-like_cyt"/>
</dbReference>